<evidence type="ECO:0000313" key="10">
    <source>
        <dbReference type="Proteomes" id="UP000325008"/>
    </source>
</evidence>
<dbReference type="PANTHER" id="PTHR43762">
    <property type="entry name" value="L-GULONOLACTONE OXIDASE"/>
    <property type="match status" value="1"/>
</dbReference>
<evidence type="ECO:0000259" key="8">
    <source>
        <dbReference type="PROSITE" id="PS51387"/>
    </source>
</evidence>
<dbReference type="InterPro" id="IPR010031">
    <property type="entry name" value="FAD_lactone_oxidase-like"/>
</dbReference>
<feature type="domain" description="FAD-binding PCMH-type" evidence="8">
    <location>
        <begin position="66"/>
        <end position="241"/>
    </location>
</feature>
<dbReference type="Gene3D" id="3.30.465.10">
    <property type="match status" value="1"/>
</dbReference>
<dbReference type="AlphaFoldDB" id="A0A5C3FFL4"/>
<dbReference type="EMBL" id="OOIQ01000001">
    <property type="protein sequence ID" value="SPO43192.1"/>
    <property type="molecule type" value="Genomic_DNA"/>
</dbReference>
<evidence type="ECO:0000256" key="2">
    <source>
        <dbReference type="ARBA" id="ARBA00013136"/>
    </source>
</evidence>
<dbReference type="Gene3D" id="3.30.70.2520">
    <property type="match status" value="1"/>
</dbReference>
<keyword evidence="3" id="KW-0285">Flavoprotein</keyword>
<evidence type="ECO:0000256" key="1">
    <source>
        <dbReference type="ARBA" id="ARBA00005083"/>
    </source>
</evidence>
<name>A0A5C3FFL4_PSEA2</name>
<dbReference type="Gene3D" id="1.10.45.10">
    <property type="entry name" value="Vanillyl-alcohol Oxidase, Chain A, domain 4"/>
    <property type="match status" value="1"/>
</dbReference>
<dbReference type="SUPFAM" id="SSF56176">
    <property type="entry name" value="FAD-binding/transporter-associated domain-like"/>
    <property type="match status" value="1"/>
</dbReference>
<dbReference type="EC" id="1.1.3.37" evidence="2"/>
<gene>
    <name evidence="9" type="ORF">PSANT_00876</name>
</gene>
<dbReference type="Pfam" id="PF01565">
    <property type="entry name" value="FAD_binding_4"/>
    <property type="match status" value="1"/>
</dbReference>
<dbReference type="InterPro" id="IPR007173">
    <property type="entry name" value="ALO_C"/>
</dbReference>
<dbReference type="InterPro" id="IPR016171">
    <property type="entry name" value="Vanillyl_alc_oxidase_C-sub2"/>
</dbReference>
<dbReference type="InterPro" id="IPR016164">
    <property type="entry name" value="FAD-linked_Oxase-like_C"/>
</dbReference>
<evidence type="ECO:0000256" key="7">
    <source>
        <dbReference type="SAM" id="MobiDB-lite"/>
    </source>
</evidence>
<sequence>MASTSKHTLSSPEAATATAAPARRASAQIDAGVLQRSTAELEKLVKPVVLPSSSPKAKFQNWGRSFVSTPAKVFAPTTVTHCAAIVELARRQGVKLRAIGRAHSPSDLPFTTGWAMRMEGLNGVVDISHQDCTITALAGTYISDIHEALDSAQPRLAMCNVGSISEQTIAGLISTATHGTGILFPVVSSYVSQFTILCPLPQGTQHLTCSRQQHPELFNATLCGLGATGLITSVTLRVQNAFNLKQYSEELTFDSLFGSKTGFPAVPTESHVNAGASIGRLVSKNQRLPPCPEQYRPSYRSKDAAEIHPIPVSANRDADHMARSDVEDDEETRQAQLALEQVVASAQHVRLMWFPQVKRITMLRANRTTEPVSPSPTLSARVKGALIGHRLTELLLYTSRFNKQWSPVAVRWIHALTHPALPAVDAKPTMAPQSKRISATTEEAAAELVAPNATNSVAVVNDGARDEHQQQLIRDIGQSFAHGGSVGASTEAEPSPSWLQTTVAAGDFSAFARDSPAPRPLSPSNPVWSEVGRSDRIFNMDCLFPQYTDEWAIPFNRAAAAIRAMREWLDEEEAAADGDRIHFPVEIRFTDADSIWLSHSQGRRTCYIGIVQYRPYNQPVRYRQLFAKFEALMRHYSGRPHWAKAHSCSPTELSQLYPHWNDFLATRQRFDPDEVFVNPYVARHLLGRIGDGVDTRVFKSRL</sequence>
<proteinExistence type="predicted"/>
<dbReference type="OrthoDB" id="610608at2759"/>
<keyword evidence="4" id="KW-0274">FAD</keyword>
<dbReference type="SUPFAM" id="SSF55103">
    <property type="entry name" value="FAD-linked oxidases, C-terminal domain"/>
    <property type="match status" value="1"/>
</dbReference>
<protein>
    <recommendedName>
        <fullName evidence="2">D-arabinono-1,4-lactone oxidase</fullName>
        <ecNumber evidence="2">1.1.3.37</ecNumber>
    </recommendedName>
    <alternativeName>
        <fullName evidence="6">L-galactono-gamma-lactone oxidase</fullName>
    </alternativeName>
</protein>
<feature type="compositionally biased region" description="Polar residues" evidence="7">
    <location>
        <begin position="1"/>
        <end position="10"/>
    </location>
</feature>
<evidence type="ECO:0000256" key="6">
    <source>
        <dbReference type="ARBA" id="ARBA00033418"/>
    </source>
</evidence>
<evidence type="ECO:0000256" key="4">
    <source>
        <dbReference type="ARBA" id="ARBA00022827"/>
    </source>
</evidence>
<comment type="caution">
    <text evidence="9">The sequence shown here is derived from an EMBL/GenBank/DDBJ whole genome shotgun (WGS) entry which is preliminary data.</text>
</comment>
<evidence type="ECO:0000256" key="5">
    <source>
        <dbReference type="ARBA" id="ARBA00023002"/>
    </source>
</evidence>
<dbReference type="GO" id="GO:0016020">
    <property type="term" value="C:membrane"/>
    <property type="evidence" value="ECO:0007669"/>
    <property type="project" value="InterPro"/>
</dbReference>
<dbReference type="InterPro" id="IPR016169">
    <property type="entry name" value="FAD-bd_PCMH_sub2"/>
</dbReference>
<dbReference type="InterPro" id="IPR036318">
    <property type="entry name" value="FAD-bd_PCMH-like_sf"/>
</dbReference>
<feature type="compositionally biased region" description="Low complexity" evidence="7">
    <location>
        <begin position="11"/>
        <end position="27"/>
    </location>
</feature>
<dbReference type="GO" id="GO:0003885">
    <property type="term" value="F:D-arabinono-1,4-lactone oxidase activity"/>
    <property type="evidence" value="ECO:0007669"/>
    <property type="project" value="UniProtKB-EC"/>
</dbReference>
<dbReference type="GO" id="GO:0005739">
    <property type="term" value="C:mitochondrion"/>
    <property type="evidence" value="ECO:0007669"/>
    <property type="project" value="TreeGrafter"/>
</dbReference>
<feature type="region of interest" description="Disordered" evidence="7">
    <location>
        <begin position="1"/>
        <end position="27"/>
    </location>
</feature>
<organism evidence="9 10">
    <name type="scientific">Pseudozyma antarctica</name>
    <name type="common">Yeast</name>
    <name type="synonym">Candida antarctica</name>
    <dbReference type="NCBI Taxonomy" id="84753"/>
    <lineage>
        <taxon>Eukaryota</taxon>
        <taxon>Fungi</taxon>
        <taxon>Dikarya</taxon>
        <taxon>Basidiomycota</taxon>
        <taxon>Ustilaginomycotina</taxon>
        <taxon>Ustilaginomycetes</taxon>
        <taxon>Ustilaginales</taxon>
        <taxon>Ustilaginaceae</taxon>
        <taxon>Moesziomyces</taxon>
    </lineage>
</organism>
<dbReference type="PROSITE" id="PS51387">
    <property type="entry name" value="FAD_PCMH"/>
    <property type="match status" value="1"/>
</dbReference>
<dbReference type="Gene3D" id="3.30.43.10">
    <property type="entry name" value="Uridine Diphospho-n-acetylenolpyruvylglucosamine Reductase, domain 2"/>
    <property type="match status" value="1"/>
</dbReference>
<dbReference type="Proteomes" id="UP000325008">
    <property type="component" value="Unassembled WGS sequence"/>
</dbReference>
<dbReference type="GO" id="GO:0071949">
    <property type="term" value="F:FAD binding"/>
    <property type="evidence" value="ECO:0007669"/>
    <property type="project" value="InterPro"/>
</dbReference>
<dbReference type="RefSeq" id="XP_014659931.1">
    <property type="nucleotide sequence ID" value="XM_014804445.1"/>
</dbReference>
<comment type="pathway">
    <text evidence="1">Cofactor biosynthesis; D-erythroascorbate biosynthesis; dehydro-D-arabinono-1,4-lactone from D-arabinose: step 2/2.</text>
</comment>
<dbReference type="UniPathway" id="UPA00771">
    <property type="reaction ID" value="UER00766"/>
</dbReference>
<dbReference type="InterPro" id="IPR016167">
    <property type="entry name" value="FAD-bd_PCMH_sub1"/>
</dbReference>
<dbReference type="InterPro" id="IPR006094">
    <property type="entry name" value="Oxid_FAD_bind_N"/>
</dbReference>
<evidence type="ECO:0000256" key="3">
    <source>
        <dbReference type="ARBA" id="ARBA00022630"/>
    </source>
</evidence>
<evidence type="ECO:0000313" key="9">
    <source>
        <dbReference type="EMBL" id="SPO43192.1"/>
    </source>
</evidence>
<dbReference type="Pfam" id="PF04030">
    <property type="entry name" value="ALO"/>
    <property type="match status" value="2"/>
</dbReference>
<keyword evidence="10" id="KW-1185">Reference proteome</keyword>
<accession>A0A5C3FFL4</accession>
<dbReference type="PANTHER" id="PTHR43762:SF1">
    <property type="entry name" value="D-ARABINONO-1,4-LACTONE OXIDASE"/>
    <property type="match status" value="1"/>
</dbReference>
<dbReference type="InterPro" id="IPR016166">
    <property type="entry name" value="FAD-bd_PCMH"/>
</dbReference>
<keyword evidence="5" id="KW-0560">Oxidoreductase</keyword>
<reference evidence="9" key="1">
    <citation type="submission" date="2018-03" db="EMBL/GenBank/DDBJ databases">
        <authorList>
            <person name="Guldener U."/>
        </authorList>
    </citation>
    <scope>NUCLEOTIDE SEQUENCE [LARGE SCALE GENOMIC DNA]</scope>
    <source>
        <strain evidence="9">ATCC34888</strain>
    </source>
</reference>